<dbReference type="EMBL" id="KQ257450">
    <property type="protein sequence ID" value="KND04484.1"/>
    <property type="molecule type" value="Genomic_DNA"/>
</dbReference>
<dbReference type="VEuPathDB" id="FungiDB:SPPG_00212"/>
<dbReference type="SUPFAM" id="SSF52047">
    <property type="entry name" value="RNI-like"/>
    <property type="match status" value="1"/>
</dbReference>
<dbReference type="GeneID" id="27683956"/>
<gene>
    <name evidence="2" type="ORF">SPPG_00212</name>
</gene>
<keyword evidence="3" id="KW-1185">Reference proteome</keyword>
<dbReference type="Gene3D" id="3.80.10.10">
    <property type="entry name" value="Ribonuclease Inhibitor"/>
    <property type="match status" value="2"/>
</dbReference>
<dbReference type="InterPro" id="IPR032675">
    <property type="entry name" value="LRR_dom_sf"/>
</dbReference>
<dbReference type="GO" id="GO:0031146">
    <property type="term" value="P:SCF-dependent proteasomal ubiquitin-dependent protein catabolic process"/>
    <property type="evidence" value="ECO:0007669"/>
    <property type="project" value="TreeGrafter"/>
</dbReference>
<dbReference type="AlphaFoldDB" id="A0A0L0HUD6"/>
<dbReference type="RefSeq" id="XP_016612523.1">
    <property type="nucleotide sequence ID" value="XM_016748544.1"/>
</dbReference>
<evidence type="ECO:0000256" key="1">
    <source>
        <dbReference type="SAM" id="MobiDB-lite"/>
    </source>
</evidence>
<dbReference type="GO" id="GO:0019005">
    <property type="term" value="C:SCF ubiquitin ligase complex"/>
    <property type="evidence" value="ECO:0007669"/>
    <property type="project" value="TreeGrafter"/>
</dbReference>
<feature type="region of interest" description="Disordered" evidence="1">
    <location>
        <begin position="16"/>
        <end position="98"/>
    </location>
</feature>
<evidence type="ECO:0000313" key="2">
    <source>
        <dbReference type="EMBL" id="KND04484.1"/>
    </source>
</evidence>
<dbReference type="SMART" id="SM00367">
    <property type="entry name" value="LRR_CC"/>
    <property type="match status" value="7"/>
</dbReference>
<dbReference type="OrthoDB" id="421226at2759"/>
<dbReference type="InParanoid" id="A0A0L0HUD6"/>
<protein>
    <submittedName>
        <fullName evidence="2">Uncharacterized protein</fullName>
    </submittedName>
</protein>
<reference evidence="2 3" key="1">
    <citation type="submission" date="2009-08" db="EMBL/GenBank/DDBJ databases">
        <title>The Genome Sequence of Spizellomyces punctatus strain DAOM BR117.</title>
        <authorList>
            <consortium name="The Broad Institute Genome Sequencing Platform"/>
            <person name="Russ C."/>
            <person name="Cuomo C."/>
            <person name="Shea T."/>
            <person name="Young S.K."/>
            <person name="Zeng Q."/>
            <person name="Koehrsen M."/>
            <person name="Haas B."/>
            <person name="Borodovsky M."/>
            <person name="Guigo R."/>
            <person name="Alvarado L."/>
            <person name="Berlin A."/>
            <person name="Bochicchio J."/>
            <person name="Borenstein D."/>
            <person name="Chapman S."/>
            <person name="Chen Z."/>
            <person name="Engels R."/>
            <person name="Freedman E."/>
            <person name="Gellesch M."/>
            <person name="Goldberg J."/>
            <person name="Griggs A."/>
            <person name="Gujja S."/>
            <person name="Heiman D."/>
            <person name="Hepburn T."/>
            <person name="Howarth C."/>
            <person name="Jen D."/>
            <person name="Larson L."/>
            <person name="Lewis B."/>
            <person name="Mehta T."/>
            <person name="Park D."/>
            <person name="Pearson M."/>
            <person name="Roberts A."/>
            <person name="Saif S."/>
            <person name="Shenoy N."/>
            <person name="Sisk P."/>
            <person name="Stolte C."/>
            <person name="Sykes S."/>
            <person name="Thomson T."/>
            <person name="Walk T."/>
            <person name="White J."/>
            <person name="Yandava C."/>
            <person name="Burger G."/>
            <person name="Gray M.W."/>
            <person name="Holland P.W.H."/>
            <person name="King N."/>
            <person name="Lang F.B.F."/>
            <person name="Roger A.J."/>
            <person name="Ruiz-Trillo I."/>
            <person name="Lander E."/>
            <person name="Nusbaum C."/>
        </authorList>
    </citation>
    <scope>NUCLEOTIDE SEQUENCE [LARGE SCALE GENOMIC DNA]</scope>
    <source>
        <strain evidence="2 3">DAOM BR117</strain>
    </source>
</reference>
<dbReference type="PANTHER" id="PTHR13318">
    <property type="entry name" value="PARTNER OF PAIRED, ISOFORM B-RELATED"/>
    <property type="match status" value="1"/>
</dbReference>
<dbReference type="Proteomes" id="UP000053201">
    <property type="component" value="Unassembled WGS sequence"/>
</dbReference>
<dbReference type="eggNOG" id="KOG1947">
    <property type="taxonomic scope" value="Eukaryota"/>
</dbReference>
<dbReference type="FunCoup" id="A0A0L0HUD6">
    <property type="interactions" value="171"/>
</dbReference>
<proteinExistence type="predicted"/>
<organism evidence="2 3">
    <name type="scientific">Spizellomyces punctatus (strain DAOM BR117)</name>
    <dbReference type="NCBI Taxonomy" id="645134"/>
    <lineage>
        <taxon>Eukaryota</taxon>
        <taxon>Fungi</taxon>
        <taxon>Fungi incertae sedis</taxon>
        <taxon>Chytridiomycota</taxon>
        <taxon>Chytridiomycota incertae sedis</taxon>
        <taxon>Chytridiomycetes</taxon>
        <taxon>Spizellomycetales</taxon>
        <taxon>Spizellomycetaceae</taxon>
        <taxon>Spizellomyces</taxon>
    </lineage>
</organism>
<evidence type="ECO:0000313" key="3">
    <source>
        <dbReference type="Proteomes" id="UP000053201"/>
    </source>
</evidence>
<accession>A0A0L0HUD6</accession>
<dbReference type="OMA" id="ACRHISR"/>
<dbReference type="STRING" id="645134.A0A0L0HUD6"/>
<dbReference type="InterPro" id="IPR006553">
    <property type="entry name" value="Leu-rich_rpt_Cys-con_subtyp"/>
</dbReference>
<sequence>MQVELGVNLTTEMEQAMENIVANGPGAKKRSKTKLTGQEKDDCHLAASSKRKRAKKSFDSDDDQDSQEGECTKHIASRSNHSKRRGKPPQKGNAGGNGSISFCDRCQRRYLVEDDAQALCPACLSIQTNRSGAEVLRKGRKKRGKVIPEGSDEGGPVKSLRNLCIKLIADYIDQVEEFGDISEATKLQIAKIIGRYRQLNSTNVRLFIGPGEDRLNLSECTYLDEKALSEVAYMSPNVHQLYLGNCGRITDNVLKIIGENCTSLASLSLSGPFLPSSSGFITLFQGLGEKLKELSLQHAAKLDKAAVEVLVQRCPNLTLLRFDQCLKLGDEGIRLIADLKHLDFLELSRLGEKVSEESLIHVIRTVGAQLRVLSLNGHSHLTDKVLNEAIVPTCERLQEISMEESEGLTSAGMVDFFGKLKAPSGLSVVSLSRNVHMNDDVIVAIVNHFGTSLQQLNLNGLDELTDYSLGAVATGCPNLTELDVSWIRNVNDSILEKLLANSRSLSKVKVYGCNKLSEFIINRRWINKYEQDIRFVGNEYI</sequence>
<name>A0A0L0HUD6_SPIPD</name>